<dbReference type="Proteomes" id="UP000295714">
    <property type="component" value="Unassembled WGS sequence"/>
</dbReference>
<proteinExistence type="predicted"/>
<feature type="region of interest" description="Disordered" evidence="1">
    <location>
        <begin position="1"/>
        <end position="22"/>
    </location>
</feature>
<dbReference type="EMBL" id="SMGI01000003">
    <property type="protein sequence ID" value="TCK66758.1"/>
    <property type="molecule type" value="Genomic_DNA"/>
</dbReference>
<reference evidence="2 3" key="1">
    <citation type="journal article" date="2015" name="Stand. Genomic Sci.">
        <title>Genomic Encyclopedia of Bacterial and Archaeal Type Strains, Phase III: the genomes of soil and plant-associated and newly described type strains.</title>
        <authorList>
            <person name="Whitman W.B."/>
            <person name="Woyke T."/>
            <person name="Klenk H.P."/>
            <person name="Zhou Y."/>
            <person name="Lilburn T.G."/>
            <person name="Beck B.J."/>
            <person name="De Vos P."/>
            <person name="Vandamme P."/>
            <person name="Eisen J.A."/>
            <person name="Garrity G."/>
            <person name="Hugenholtz P."/>
            <person name="Kyrpides N.C."/>
        </authorList>
    </citation>
    <scope>NUCLEOTIDE SEQUENCE [LARGE SCALE GENOMIC DNA]</scope>
    <source>
        <strain evidence="2 3">CECT 8445</strain>
    </source>
</reference>
<evidence type="ECO:0000256" key="1">
    <source>
        <dbReference type="SAM" id="MobiDB-lite"/>
    </source>
</evidence>
<dbReference type="RefSeq" id="WP_158281908.1">
    <property type="nucleotide sequence ID" value="NZ_SMGI01000003.1"/>
</dbReference>
<dbReference type="OrthoDB" id="1451071at2"/>
<dbReference type="AlphaFoldDB" id="A0A4R1KNX9"/>
<evidence type="ECO:0000313" key="3">
    <source>
        <dbReference type="Proteomes" id="UP000295714"/>
    </source>
</evidence>
<accession>A0A4R1KNX9</accession>
<organism evidence="2 3">
    <name type="scientific">Winogradskyella wandonensis</name>
    <dbReference type="NCBI Taxonomy" id="1442586"/>
    <lineage>
        <taxon>Bacteria</taxon>
        <taxon>Pseudomonadati</taxon>
        <taxon>Bacteroidota</taxon>
        <taxon>Flavobacteriia</taxon>
        <taxon>Flavobacteriales</taxon>
        <taxon>Flavobacteriaceae</taxon>
        <taxon>Winogradskyella</taxon>
    </lineage>
</organism>
<keyword evidence="3" id="KW-1185">Reference proteome</keyword>
<protein>
    <submittedName>
        <fullName evidence="2">Uncharacterized protein</fullName>
    </submittedName>
</protein>
<comment type="caution">
    <text evidence="2">The sequence shown here is derived from an EMBL/GenBank/DDBJ whole genome shotgun (WGS) entry which is preliminary data.</text>
</comment>
<evidence type="ECO:0000313" key="2">
    <source>
        <dbReference type="EMBL" id="TCK66758.1"/>
    </source>
</evidence>
<name>A0A4R1KNX9_9FLAO</name>
<sequence length="49" mass="5836">MKKDKNENYMTHRTPADMHGDGVYFNEDLLAKKRQKELQKQKIAQKKSN</sequence>
<gene>
    <name evidence="2" type="ORF">DFQ05_2032</name>
</gene>